<evidence type="ECO:0000256" key="4">
    <source>
        <dbReference type="ARBA" id="ARBA00022982"/>
    </source>
</evidence>
<dbReference type="InterPro" id="IPR045265">
    <property type="entry name" value="AIR12_DOMON"/>
</dbReference>
<evidence type="ECO:0000256" key="6">
    <source>
        <dbReference type="SAM" id="MobiDB-lite"/>
    </source>
</evidence>
<protein>
    <recommendedName>
        <fullName evidence="8">DOMON domain-containing protein</fullName>
    </recommendedName>
</protein>
<dbReference type="PROSITE" id="PS50836">
    <property type="entry name" value="DOMON"/>
    <property type="match status" value="1"/>
</dbReference>
<evidence type="ECO:0000313" key="9">
    <source>
        <dbReference type="EMBL" id="MPA72341.1"/>
    </source>
</evidence>
<feature type="signal peptide" evidence="7">
    <location>
        <begin position="1"/>
        <end position="21"/>
    </location>
</feature>
<accession>A0A5B7BWF8</accession>
<evidence type="ECO:0000256" key="5">
    <source>
        <dbReference type="ARBA" id="ARBA00023136"/>
    </source>
</evidence>
<evidence type="ECO:0000256" key="3">
    <source>
        <dbReference type="ARBA" id="ARBA00022729"/>
    </source>
</evidence>
<comment type="subcellular location">
    <subcellularLocation>
        <location evidence="1">Membrane</location>
    </subcellularLocation>
</comment>
<dbReference type="Pfam" id="PF04526">
    <property type="entry name" value="DUF568"/>
    <property type="match status" value="1"/>
</dbReference>
<gene>
    <name evidence="9" type="ORF">Din_041782</name>
</gene>
<keyword evidence="4" id="KW-0249">Electron transport</keyword>
<evidence type="ECO:0000256" key="1">
    <source>
        <dbReference type="ARBA" id="ARBA00004370"/>
    </source>
</evidence>
<dbReference type="PANTHER" id="PTHR23130:SF195">
    <property type="entry name" value="CYTOCHROME B561 AND DOMON DOMAIN-CONTAINING PROTEIN"/>
    <property type="match status" value="1"/>
</dbReference>
<evidence type="ECO:0000256" key="7">
    <source>
        <dbReference type="SAM" id="SignalP"/>
    </source>
</evidence>
<proteinExistence type="predicted"/>
<feature type="domain" description="DOMON" evidence="8">
    <location>
        <begin position="44"/>
        <end position="155"/>
    </location>
</feature>
<evidence type="ECO:0000259" key="8">
    <source>
        <dbReference type="PROSITE" id="PS50836"/>
    </source>
</evidence>
<dbReference type="EMBL" id="GHES01041782">
    <property type="protein sequence ID" value="MPA72341.1"/>
    <property type="molecule type" value="Transcribed_RNA"/>
</dbReference>
<dbReference type="InterPro" id="IPR005018">
    <property type="entry name" value="DOMON_domain"/>
</dbReference>
<keyword evidence="2" id="KW-0813">Transport</keyword>
<organism evidence="9">
    <name type="scientific">Davidia involucrata</name>
    <name type="common">Dove tree</name>
    <dbReference type="NCBI Taxonomy" id="16924"/>
    <lineage>
        <taxon>Eukaryota</taxon>
        <taxon>Viridiplantae</taxon>
        <taxon>Streptophyta</taxon>
        <taxon>Embryophyta</taxon>
        <taxon>Tracheophyta</taxon>
        <taxon>Spermatophyta</taxon>
        <taxon>Magnoliopsida</taxon>
        <taxon>eudicotyledons</taxon>
        <taxon>Gunneridae</taxon>
        <taxon>Pentapetalae</taxon>
        <taxon>asterids</taxon>
        <taxon>Cornales</taxon>
        <taxon>Nyssaceae</taxon>
        <taxon>Davidia</taxon>
    </lineage>
</organism>
<keyword evidence="3 7" id="KW-0732">Signal</keyword>
<dbReference type="PANTHER" id="PTHR23130">
    <property type="entry name" value="CYTOCHROME B561 AND DOMON DOMAIN-CONTAINING PROTEIN"/>
    <property type="match status" value="1"/>
</dbReference>
<sequence length="234" mass="25275">MASSVIPGLSVMFLLVSPSLSLTCTSQNFTNNKLYTDCVDLPYLSSYLHWTYNSTKSSLSIAFIAPPAKSDGWIAWAINPNATGMVGSQSLIAFKDSNGSMTVNTYSISSYSSILPSKLSFNVSDRSAEYSDGLMKIFATLELPVSTVNQVWQVGGSVTDGRPEKHDFQPANLNSMGFLDLRVAKSNGTSTTTIPMANTTTIGGQGGNNDSEGDTRRIRIGFYVFLLFLGTFCF</sequence>
<evidence type="ECO:0000256" key="2">
    <source>
        <dbReference type="ARBA" id="ARBA00022448"/>
    </source>
</evidence>
<dbReference type="GO" id="GO:0016020">
    <property type="term" value="C:membrane"/>
    <property type="evidence" value="ECO:0007669"/>
    <property type="project" value="UniProtKB-SubCell"/>
</dbReference>
<keyword evidence="5" id="KW-0472">Membrane</keyword>
<feature type="compositionally biased region" description="Low complexity" evidence="6">
    <location>
        <begin position="190"/>
        <end position="202"/>
    </location>
</feature>
<reference evidence="9" key="1">
    <citation type="submission" date="2019-08" db="EMBL/GenBank/DDBJ databases">
        <title>Reference gene set and small RNA set construction with multiple tissues from Davidia involucrata Baill.</title>
        <authorList>
            <person name="Yang H."/>
            <person name="Zhou C."/>
            <person name="Li G."/>
            <person name="Wang J."/>
            <person name="Gao P."/>
            <person name="Wang M."/>
            <person name="Wang R."/>
            <person name="Zhao Y."/>
        </authorList>
    </citation>
    <scope>NUCLEOTIDE SEQUENCE</scope>
    <source>
        <tissue evidence="9">Mixed with DoveR01_LX</tissue>
    </source>
</reference>
<feature type="region of interest" description="Disordered" evidence="6">
    <location>
        <begin position="190"/>
        <end position="211"/>
    </location>
</feature>
<dbReference type="AlphaFoldDB" id="A0A5B7BWF8"/>
<dbReference type="CDD" id="cd09629">
    <property type="entry name" value="DOMON_CIL1_like"/>
    <property type="match status" value="1"/>
</dbReference>
<feature type="chain" id="PRO_5022734331" description="DOMON domain-containing protein" evidence="7">
    <location>
        <begin position="22"/>
        <end position="234"/>
    </location>
</feature>
<name>A0A5B7BWF8_DAVIN</name>